<protein>
    <submittedName>
        <fullName evidence="2">Uncharacterized protein</fullName>
    </submittedName>
</protein>
<proteinExistence type="predicted"/>
<organism evidence="1 2">
    <name type="scientific">Caenorhabditis tropicalis</name>
    <dbReference type="NCBI Taxonomy" id="1561998"/>
    <lineage>
        <taxon>Eukaryota</taxon>
        <taxon>Metazoa</taxon>
        <taxon>Ecdysozoa</taxon>
        <taxon>Nematoda</taxon>
        <taxon>Chromadorea</taxon>
        <taxon>Rhabditida</taxon>
        <taxon>Rhabditina</taxon>
        <taxon>Rhabditomorpha</taxon>
        <taxon>Rhabditoidea</taxon>
        <taxon>Rhabditidae</taxon>
        <taxon>Peloderinae</taxon>
        <taxon>Caenorhabditis</taxon>
    </lineage>
</organism>
<sequence>MKAIPSFPCNSATTKLPRALTRHFHCTSRPFSALSSNSVLSILFISSLSCRPQPIAAAAADAVRQEIQLFAMNLFKFIYILAHEDRLFTF</sequence>
<reference evidence="2" key="1">
    <citation type="submission" date="2016-11" db="UniProtKB">
        <authorList>
            <consortium name="WormBaseParasite"/>
        </authorList>
    </citation>
    <scope>IDENTIFICATION</scope>
</reference>
<dbReference type="AlphaFoldDB" id="A0A1I7T949"/>
<keyword evidence="1" id="KW-1185">Reference proteome</keyword>
<accession>A0A1I7T949</accession>
<evidence type="ECO:0000313" key="2">
    <source>
        <dbReference type="WBParaSite" id="Csp11.Scaffold552.g3643.t1"/>
    </source>
</evidence>
<dbReference type="Proteomes" id="UP000095282">
    <property type="component" value="Unplaced"/>
</dbReference>
<name>A0A1I7T949_9PELO</name>
<dbReference type="WBParaSite" id="Csp11.Scaffold552.g3643.t1">
    <property type="protein sequence ID" value="Csp11.Scaffold552.g3643.t1"/>
    <property type="gene ID" value="Csp11.Scaffold552.g3643"/>
</dbReference>
<evidence type="ECO:0000313" key="1">
    <source>
        <dbReference type="Proteomes" id="UP000095282"/>
    </source>
</evidence>